<dbReference type="InterPro" id="IPR038072">
    <property type="entry name" value="GspK_central_sf"/>
</dbReference>
<evidence type="ECO:0000256" key="1">
    <source>
        <dbReference type="SAM" id="Phobius"/>
    </source>
</evidence>
<evidence type="ECO:0000313" key="3">
    <source>
        <dbReference type="EMBL" id="HHL42267.1"/>
    </source>
</evidence>
<sequence length="391" mass="43441">MTGFGVKVGHLKHRHHQVFMMTINIWMSPNCLWLFASARLVKGLGGWRLLPTRLTPRFETGLAMTKRNTGFVLPFVLVSIAILSLATVIAMQRLSNSTQVVSNFKSKSTADLAFSSAQNQVLYAVLSAEPVEGGLHLRPPPAALDPFARKRSPDTVDAKNYWRADGGVKTFETAFGTVQVIYFDTGAFVSLNTAPAQDIVNLLRYHGLKPDAARQAAARLIDYRDADNIRLFRGAERPDYRLHKLPGPANSTLRSFEELSSVMGWGEIINKIGLYDLQQTATLNPRGYLKTRFVAPSLRAALGLNVQSSVLGGKGSRFADRNNDTYPSKRGRFILQFTGSTGIKFEKAIEIDRRINSLEKPFRVYLVYDTIVFDDNSMLDAPQAADKLAQE</sequence>
<reference evidence="3" key="1">
    <citation type="journal article" date="2020" name="mSystems">
        <title>Genome- and Community-Level Interaction Insights into Carbon Utilization and Element Cycling Functions of Hydrothermarchaeota in Hydrothermal Sediment.</title>
        <authorList>
            <person name="Zhou Z."/>
            <person name="Liu Y."/>
            <person name="Xu W."/>
            <person name="Pan J."/>
            <person name="Luo Z.H."/>
            <person name="Li M."/>
        </authorList>
    </citation>
    <scope>NUCLEOTIDE SEQUENCE [LARGE SCALE GENOMIC DNA]</scope>
    <source>
        <strain evidence="3">HyVt-485</strain>
    </source>
</reference>
<keyword evidence="1" id="KW-0472">Membrane</keyword>
<comment type="caution">
    <text evidence="3">The sequence shown here is derived from an EMBL/GenBank/DDBJ whole genome shotgun (WGS) entry which is preliminary data.</text>
</comment>
<keyword evidence="1" id="KW-1133">Transmembrane helix</keyword>
<dbReference type="Proteomes" id="UP000885830">
    <property type="component" value="Unassembled WGS sequence"/>
</dbReference>
<feature type="domain" description="T2SS protein K first SAM-like" evidence="2">
    <location>
        <begin position="193"/>
        <end position="266"/>
    </location>
</feature>
<name>A0A7C5R766_9PROT</name>
<dbReference type="AlphaFoldDB" id="A0A7C5R766"/>
<dbReference type="Gene3D" id="1.10.40.60">
    <property type="entry name" value="EpsJ-like"/>
    <property type="match status" value="1"/>
</dbReference>
<accession>A0A7C5R766</accession>
<protein>
    <recommendedName>
        <fullName evidence="2">T2SS protein K first SAM-like domain-containing protein</fullName>
    </recommendedName>
</protein>
<gene>
    <name evidence="3" type="ORF">ENJ42_01495</name>
</gene>
<keyword evidence="1" id="KW-0812">Transmembrane</keyword>
<feature type="transmembrane region" description="Helical" evidence="1">
    <location>
        <begin position="71"/>
        <end position="91"/>
    </location>
</feature>
<organism evidence="3">
    <name type="scientific">Hellea balneolensis</name>
    <dbReference type="NCBI Taxonomy" id="287478"/>
    <lineage>
        <taxon>Bacteria</taxon>
        <taxon>Pseudomonadati</taxon>
        <taxon>Pseudomonadota</taxon>
        <taxon>Alphaproteobacteria</taxon>
        <taxon>Maricaulales</taxon>
        <taxon>Robiginitomaculaceae</taxon>
        <taxon>Hellea</taxon>
    </lineage>
</organism>
<proteinExistence type="predicted"/>
<dbReference type="InterPro" id="IPR049031">
    <property type="entry name" value="T2SSK_SAM-like_1st"/>
</dbReference>
<dbReference type="Pfam" id="PF21687">
    <property type="entry name" value="T2SSK_1st"/>
    <property type="match status" value="1"/>
</dbReference>
<evidence type="ECO:0000259" key="2">
    <source>
        <dbReference type="Pfam" id="PF21687"/>
    </source>
</evidence>
<dbReference type="SUPFAM" id="SSF158544">
    <property type="entry name" value="GspK insert domain-like"/>
    <property type="match status" value="1"/>
</dbReference>
<dbReference type="EMBL" id="DRMJ01000068">
    <property type="protein sequence ID" value="HHL42267.1"/>
    <property type="molecule type" value="Genomic_DNA"/>
</dbReference>